<dbReference type="InterPro" id="IPR027417">
    <property type="entry name" value="P-loop_NTPase"/>
</dbReference>
<organism evidence="15 16">
    <name type="scientific">Stentor coeruleus</name>
    <dbReference type="NCBI Taxonomy" id="5963"/>
    <lineage>
        <taxon>Eukaryota</taxon>
        <taxon>Sar</taxon>
        <taxon>Alveolata</taxon>
        <taxon>Ciliophora</taxon>
        <taxon>Postciliodesmatophora</taxon>
        <taxon>Heterotrichea</taxon>
        <taxon>Heterotrichida</taxon>
        <taxon>Stentoridae</taxon>
        <taxon>Stentor</taxon>
    </lineage>
</organism>
<evidence type="ECO:0000259" key="14">
    <source>
        <dbReference type="Pfam" id="PF13725"/>
    </source>
</evidence>
<dbReference type="Gene3D" id="3.40.50.300">
    <property type="entry name" value="P-loop containing nucleotide triphosphate hydrolases"/>
    <property type="match status" value="1"/>
</dbReference>
<dbReference type="Pfam" id="PF13725">
    <property type="entry name" value="tRNA_bind_2"/>
    <property type="match status" value="1"/>
</dbReference>
<feature type="binding site" evidence="10">
    <location>
        <position position="677"/>
    </location>
    <ligand>
        <name>acetyl-CoA</name>
        <dbReference type="ChEBI" id="CHEBI:57288"/>
    </ligand>
</feature>
<comment type="catalytic activity">
    <reaction evidence="10">
        <text>a cytidine in tRNA + acetyl-CoA + ATP + H2O = an N(4)-acetylcytidine in tRNA + ADP + phosphate + CoA + H(+)</text>
        <dbReference type="Rhea" id="RHEA:53876"/>
        <dbReference type="Rhea" id="RHEA-COMP:13670"/>
        <dbReference type="Rhea" id="RHEA-COMP:13671"/>
        <dbReference type="ChEBI" id="CHEBI:15377"/>
        <dbReference type="ChEBI" id="CHEBI:15378"/>
        <dbReference type="ChEBI" id="CHEBI:30616"/>
        <dbReference type="ChEBI" id="CHEBI:43474"/>
        <dbReference type="ChEBI" id="CHEBI:57287"/>
        <dbReference type="ChEBI" id="CHEBI:57288"/>
        <dbReference type="ChEBI" id="CHEBI:74900"/>
        <dbReference type="ChEBI" id="CHEBI:82748"/>
        <dbReference type="ChEBI" id="CHEBI:456216"/>
    </reaction>
</comment>
<accession>A0A1R2C2D5</accession>
<protein>
    <recommendedName>
        <fullName evidence="9 10">RNA cytidine acetyltransferase</fullName>
        <ecNumber evidence="10">2.3.1.-</ecNumber>
    </recommendedName>
    <alternativeName>
        <fullName evidence="10">18S rRNA cytosine acetyltransferase</fullName>
    </alternativeName>
</protein>
<dbReference type="OrthoDB" id="10067491at2759"/>
<dbReference type="GO" id="GO:0005524">
    <property type="term" value="F:ATP binding"/>
    <property type="evidence" value="ECO:0007669"/>
    <property type="project" value="UniProtKB-UniRule"/>
</dbReference>
<evidence type="ECO:0000256" key="3">
    <source>
        <dbReference type="ARBA" id="ARBA00022679"/>
    </source>
</evidence>
<evidence type="ECO:0000256" key="5">
    <source>
        <dbReference type="ARBA" id="ARBA00022741"/>
    </source>
</evidence>
<dbReference type="Pfam" id="PF05127">
    <property type="entry name" value="NAT10_TcmA_helicase"/>
    <property type="match status" value="1"/>
</dbReference>
<evidence type="ECO:0000259" key="11">
    <source>
        <dbReference type="Pfam" id="PF05127"/>
    </source>
</evidence>
<evidence type="ECO:0000256" key="4">
    <source>
        <dbReference type="ARBA" id="ARBA00022694"/>
    </source>
</evidence>
<keyword evidence="7 10" id="KW-0539">Nucleus</keyword>
<feature type="binding site" evidence="10">
    <location>
        <begin position="276"/>
        <end position="285"/>
    </location>
    <ligand>
        <name>ATP</name>
        <dbReference type="ChEBI" id="CHEBI:30616"/>
    </ligand>
</feature>
<comment type="catalytic activity">
    <reaction evidence="10">
        <text>a cytidine in 18S rRNA + acetyl-CoA + ATP + H2O = an N(4)-acetylcytidine in 18S rRNA + ADP + phosphate + CoA + H(+)</text>
        <dbReference type="Rhea" id="RHEA:51424"/>
        <dbReference type="Rhea" id="RHEA-COMP:13575"/>
        <dbReference type="Rhea" id="RHEA-COMP:13576"/>
        <dbReference type="ChEBI" id="CHEBI:15377"/>
        <dbReference type="ChEBI" id="CHEBI:15378"/>
        <dbReference type="ChEBI" id="CHEBI:30616"/>
        <dbReference type="ChEBI" id="CHEBI:43474"/>
        <dbReference type="ChEBI" id="CHEBI:57287"/>
        <dbReference type="ChEBI" id="CHEBI:57288"/>
        <dbReference type="ChEBI" id="CHEBI:74900"/>
        <dbReference type="ChEBI" id="CHEBI:82748"/>
        <dbReference type="ChEBI" id="CHEBI:456216"/>
    </reaction>
</comment>
<comment type="subcellular location">
    <subcellularLocation>
        <location evidence="1 10">Nucleus</location>
        <location evidence="1 10">Nucleolus</location>
    </subcellularLocation>
</comment>
<dbReference type="Gene3D" id="3.40.50.11040">
    <property type="match status" value="1"/>
</dbReference>
<dbReference type="GO" id="GO:1990883">
    <property type="term" value="F:18S rRNA cytidine N-acetyltransferase activity"/>
    <property type="evidence" value="ECO:0007669"/>
    <property type="project" value="TreeGrafter"/>
</dbReference>
<evidence type="ECO:0000259" key="12">
    <source>
        <dbReference type="Pfam" id="PF08351"/>
    </source>
</evidence>
<evidence type="ECO:0000313" key="15">
    <source>
        <dbReference type="EMBL" id="OMJ83105.1"/>
    </source>
</evidence>
<evidence type="ECO:0000313" key="16">
    <source>
        <dbReference type="Proteomes" id="UP000187209"/>
    </source>
</evidence>
<dbReference type="Proteomes" id="UP000187209">
    <property type="component" value="Unassembled WGS sequence"/>
</dbReference>
<reference evidence="15 16" key="1">
    <citation type="submission" date="2016-11" db="EMBL/GenBank/DDBJ databases">
        <title>The macronuclear genome of Stentor coeruleus: a giant cell with tiny introns.</title>
        <authorList>
            <person name="Slabodnick M."/>
            <person name="Ruby J.G."/>
            <person name="Reiff S.B."/>
            <person name="Swart E.C."/>
            <person name="Gosai S."/>
            <person name="Prabakaran S."/>
            <person name="Witkowska E."/>
            <person name="Larue G.E."/>
            <person name="Fisher S."/>
            <person name="Freeman R.M."/>
            <person name="Gunawardena J."/>
            <person name="Chu W."/>
            <person name="Stover N.A."/>
            <person name="Gregory B.D."/>
            <person name="Nowacki M."/>
            <person name="Derisi J."/>
            <person name="Roy S.W."/>
            <person name="Marshall W.F."/>
            <person name="Sood P."/>
        </authorList>
    </citation>
    <scope>NUCLEOTIDE SEQUENCE [LARGE SCALE GENOMIC DNA]</scope>
    <source>
        <strain evidence="15">WM001</strain>
    </source>
</reference>
<comment type="similarity">
    <text evidence="10">Belongs to the RNA cytidine acetyltransferase family. NAT10 subfamily.</text>
</comment>
<dbReference type="Gene3D" id="3.40.630.30">
    <property type="match status" value="1"/>
</dbReference>
<keyword evidence="16" id="KW-1185">Reference proteome</keyword>
<evidence type="ECO:0000259" key="13">
    <source>
        <dbReference type="Pfam" id="PF13718"/>
    </source>
</evidence>
<gene>
    <name evidence="15" type="ORF">SteCoe_16024</name>
</gene>
<evidence type="ECO:0000256" key="10">
    <source>
        <dbReference type="HAMAP-Rule" id="MF_03211"/>
    </source>
</evidence>
<dbReference type="AlphaFoldDB" id="A0A1R2C2D5"/>
<dbReference type="Pfam" id="PF08351">
    <property type="entry name" value="TmcA_N"/>
    <property type="match status" value="1"/>
</dbReference>
<feature type="domain" description="TmcA/NAT10 N-terminal" evidence="12">
    <location>
        <begin position="8"/>
        <end position="200"/>
    </location>
</feature>
<dbReference type="GO" id="GO:0051391">
    <property type="term" value="P:tRNA acetylation"/>
    <property type="evidence" value="ECO:0007669"/>
    <property type="project" value="UniProtKB-UniRule"/>
</dbReference>
<keyword evidence="6 10" id="KW-0067">ATP-binding</keyword>
<keyword evidence="8 10" id="KW-0012">Acyltransferase</keyword>
<sequence>MKIKIDSRITTLVENSVKLNHRSMFFIVGDKGRDRVADFFMLLSKADMKSKASILWCYKEDLGFSSHKKKRMKQIKKLQQRGNWDQEVDDPFDLFISSTNIRFCYYKDSYKILGNTYSMCILQDFEALTPNLLCKTIEGVEGGGIIIVLLKNMTNLKQLYSIAMDVHSRYRTPSHTTVDPRFNERFLLSLTVNKSCLIIDDEFNVLKMSSQAIEPIAEIGKDLDLENLKESLKNTFPVGNLLGICRTVDQSNVIMQVMASLIDKNICTFAVTAPRGRGKSAALGLVIAGAVSQGYSNIMVTAPSPENLKALFDFILRGLKCLGYQEHTDFEIHRGGKNIGKSIISISIYKTHKQQITYILVNTTNIHCDLLVIDEAAAIPLPFVRSMINSYPVLISSTVHGYEGTGRALSLKLLNNLQDRNLKQIKMNEPIRYGNADPIEKWLSDLLCLEATIPYKVSGSPAHPSQCSLYLVNRDTLFSFHRASELFLHRMMSLFVSSHYRNTPNDLQMLSDAPSHMIFVLLGPIESQTNSLPDVLCAIQVGLEGKINREKAKAQLAKGFGGTGDMVPWTVAEYFQETSFPELTGARIIRIATHPDLQGMGYGNKALQELEKYFAKELFIEEKPQTEVPVIEDNDDIKPRENVKPLLQKLSETKPPDVDYLAVAYGLNPQLHNFWSKSAFKLVFVKQKTSDITGEYSAIMLKSISNVDFSTFFNDFRRRFINLLSFEFGNLPTSMVLDILAPEEGKNCSVKTLEKYISLYDLKRLEAFCKKMIDYHLILDLLPGIAQLYFSKNLSLGFSKLQKSIFIALALQRKSFDSLHKEIDFPGSQVVLLFNKMMKVITQTIKKIFEEEIEMELPRKDLPEMEEPEKVSRLE</sequence>
<dbReference type="GO" id="GO:0051392">
    <property type="term" value="F:tRNA cytidine N4-acetyltransferase activity"/>
    <property type="evidence" value="ECO:0007669"/>
    <property type="project" value="RHEA"/>
</dbReference>
<dbReference type="GO" id="GO:0030686">
    <property type="term" value="C:90S preribosome"/>
    <property type="evidence" value="ECO:0007669"/>
    <property type="project" value="TreeGrafter"/>
</dbReference>
<dbReference type="EC" id="2.3.1.-" evidence="10"/>
<dbReference type="InterPro" id="IPR013562">
    <property type="entry name" value="TmcA/NAT10_N"/>
</dbReference>
<evidence type="ECO:0000256" key="1">
    <source>
        <dbReference type="ARBA" id="ARBA00004604"/>
    </source>
</evidence>
<dbReference type="FunFam" id="3.40.50.300:FF:002218">
    <property type="entry name" value="tRNA(Met) cytidine acetyltransferase TmcA"/>
    <property type="match status" value="1"/>
</dbReference>
<dbReference type="InterPro" id="IPR027992">
    <property type="entry name" value="tRNA_bind_dom"/>
</dbReference>
<feature type="domain" description="N-acetyltransferase" evidence="13">
    <location>
        <begin position="490"/>
        <end position="704"/>
    </location>
</feature>
<dbReference type="InterPro" id="IPR033688">
    <property type="entry name" value="NAT10"/>
</dbReference>
<dbReference type="GO" id="GO:1904812">
    <property type="term" value="P:rRNA acetylation involved in maturation of SSU-rRNA"/>
    <property type="evidence" value="ECO:0007669"/>
    <property type="project" value="InterPro"/>
</dbReference>
<keyword evidence="4 10" id="KW-0819">tRNA processing</keyword>
<comment type="caution">
    <text evidence="15">The sequence shown here is derived from an EMBL/GenBank/DDBJ whole genome shotgun (WGS) entry which is preliminary data.</text>
</comment>
<feature type="binding site" evidence="10">
    <location>
        <begin position="598"/>
        <end position="604"/>
    </location>
    <ligand>
        <name>acetyl-CoA</name>
        <dbReference type="ChEBI" id="CHEBI:57288"/>
    </ligand>
</feature>
<feature type="binding site" evidence="10">
    <location>
        <position position="432"/>
    </location>
    <ligand>
        <name>ATP</name>
        <dbReference type="ChEBI" id="CHEBI:30616"/>
    </ligand>
</feature>
<evidence type="ECO:0000256" key="2">
    <source>
        <dbReference type="ARBA" id="ARBA00022552"/>
    </source>
</evidence>
<dbReference type="SUPFAM" id="SSF52540">
    <property type="entry name" value="P-loop containing nucleoside triphosphate hydrolases"/>
    <property type="match status" value="1"/>
</dbReference>
<evidence type="ECO:0000256" key="7">
    <source>
        <dbReference type="ARBA" id="ARBA00023242"/>
    </source>
</evidence>
<dbReference type="GO" id="GO:0005730">
    <property type="term" value="C:nucleolus"/>
    <property type="evidence" value="ECO:0007669"/>
    <property type="project" value="UniProtKB-SubCell"/>
</dbReference>
<proteinExistence type="inferred from homology"/>
<dbReference type="InterPro" id="IPR032672">
    <property type="entry name" value="TmcA/NAT10/Kre33"/>
</dbReference>
<keyword evidence="5 10" id="KW-0547">Nucleotide-binding</keyword>
<keyword evidence="2 10" id="KW-0698">rRNA processing</keyword>
<feature type="binding site" evidence="10">
    <location>
        <begin position="591"/>
        <end position="593"/>
    </location>
    <ligand>
        <name>acetyl-CoA</name>
        <dbReference type="ChEBI" id="CHEBI:57288"/>
    </ligand>
</feature>
<comment type="function">
    <text evidence="10">RNA cytidine acetyltransferase with specificity toward both 18S rRNA and tRNAs. Catalyzes the formation of N(4)-acetylcytidine (ac4C) in 18S rRNA. Required for early nucleolar cleavages of precursor rRNA at sites A0, A1 and A2 during 18S rRNA synthesis. Catalyzes the formation of ac4C in serine and leucine tRNAs. Requires a tRNA-binding adapter protein for full tRNA acetyltransferase activity but not for 18S rRNA acetylation.</text>
</comment>
<dbReference type="PANTHER" id="PTHR10925:SF5">
    <property type="entry name" value="RNA CYTIDINE ACETYLTRANSFERASE"/>
    <property type="match status" value="1"/>
</dbReference>
<keyword evidence="3 10" id="KW-0808">Transferase</keyword>
<dbReference type="InterPro" id="IPR000182">
    <property type="entry name" value="GNAT_dom"/>
</dbReference>
<name>A0A1R2C2D5_9CILI</name>
<evidence type="ECO:0000256" key="9">
    <source>
        <dbReference type="ARBA" id="ARBA00068357"/>
    </source>
</evidence>
<evidence type="ECO:0000256" key="8">
    <source>
        <dbReference type="ARBA" id="ARBA00023315"/>
    </source>
</evidence>
<dbReference type="GO" id="GO:0000049">
    <property type="term" value="F:tRNA binding"/>
    <property type="evidence" value="ECO:0007669"/>
    <property type="project" value="TreeGrafter"/>
</dbReference>
<dbReference type="PANTHER" id="PTHR10925">
    <property type="entry name" value="N-ACETYLTRANSFERASE 10"/>
    <property type="match status" value="1"/>
</dbReference>
<dbReference type="InterPro" id="IPR007807">
    <property type="entry name" value="TcmA/NAT10_helicase"/>
</dbReference>
<dbReference type="HAMAP" id="MF_03211">
    <property type="entry name" value="RNA_acetyltr_Nat10"/>
    <property type="match status" value="1"/>
</dbReference>
<evidence type="ECO:0000256" key="6">
    <source>
        <dbReference type="ARBA" id="ARBA00022840"/>
    </source>
</evidence>
<dbReference type="EMBL" id="MPUH01000315">
    <property type="protein sequence ID" value="OMJ83105.1"/>
    <property type="molecule type" value="Genomic_DNA"/>
</dbReference>
<dbReference type="CDD" id="cd04301">
    <property type="entry name" value="NAT_SF"/>
    <property type="match status" value="1"/>
</dbReference>
<feature type="domain" description="Possible tRNA binding" evidence="14">
    <location>
        <begin position="710"/>
        <end position="863"/>
    </location>
</feature>
<feature type="domain" description="TcmA/NAT10 helicase" evidence="11">
    <location>
        <begin position="271"/>
        <end position="450"/>
    </location>
</feature>
<dbReference type="Pfam" id="PF13718">
    <property type="entry name" value="GNAT_acetyltr_2"/>
    <property type="match status" value="1"/>
</dbReference>